<dbReference type="AlphaFoldDB" id="A0A4P8XUB1"/>
<reference evidence="1 2" key="1">
    <citation type="submission" date="2019-04" db="EMBL/GenBank/DDBJ databases">
        <authorList>
            <person name="Embree M."/>
            <person name="Gaffney J.R."/>
        </authorList>
    </citation>
    <scope>NUCLEOTIDE SEQUENCE [LARGE SCALE GENOMIC DNA]</scope>
    <source>
        <strain evidence="1 2">JE7A12</strain>
    </source>
</reference>
<dbReference type="SFLD" id="SFLDG01135">
    <property type="entry name" value="C1.5.6:_HAD__Beta-PGM__Phospha"/>
    <property type="match status" value="1"/>
</dbReference>
<dbReference type="InterPro" id="IPR036412">
    <property type="entry name" value="HAD-like_sf"/>
</dbReference>
<dbReference type="SFLD" id="SFLDG01129">
    <property type="entry name" value="C1.5:_HAD__Beta-PGM__Phosphata"/>
    <property type="match status" value="1"/>
</dbReference>
<dbReference type="PANTHER" id="PTHR18901:SF38">
    <property type="entry name" value="PSEUDOURIDINE-5'-PHOSPHATASE"/>
    <property type="match status" value="1"/>
</dbReference>
<dbReference type="EMBL" id="CP039381">
    <property type="protein sequence ID" value="QCT06611.1"/>
    <property type="molecule type" value="Genomic_DNA"/>
</dbReference>
<dbReference type="KEGG" id="ruj:E5Z56_04195"/>
<name>A0A4P8XUB1_9FIRM</name>
<dbReference type="RefSeq" id="WP_138156670.1">
    <property type="nucleotide sequence ID" value="NZ_CP039381.1"/>
</dbReference>
<dbReference type="Gene3D" id="3.40.50.1000">
    <property type="entry name" value="HAD superfamily/HAD-like"/>
    <property type="match status" value="1"/>
</dbReference>
<keyword evidence="2" id="KW-1185">Reference proteome</keyword>
<evidence type="ECO:0000313" key="1">
    <source>
        <dbReference type="EMBL" id="QCT06611.1"/>
    </source>
</evidence>
<dbReference type="Pfam" id="PF13419">
    <property type="entry name" value="HAD_2"/>
    <property type="match status" value="1"/>
</dbReference>
<gene>
    <name evidence="1" type="ORF">E5Z56_04195</name>
</gene>
<sequence length="214" mass="23913">MKIKGAIFDMDGVLLNSEILYQRFWLEALHYFNYPATESHVLALRSLTGKKAEAKLKSFFGEDFDYPTVKAKRIELMDNFVNEKGVEMKKGADILLPYLKEKGIKIALATSSPLERAKDHLSRVNLFQYFDTCVCGPMVKNSKPAPDIYLLASEKLGLKPEECIAVEDSPNGALSAINANCKTIVVPDLTPCDESIKPKLFALCDSLLDIKNYV</sequence>
<evidence type="ECO:0000313" key="2">
    <source>
        <dbReference type="Proteomes" id="UP000301475"/>
    </source>
</evidence>
<dbReference type="SUPFAM" id="SSF56784">
    <property type="entry name" value="HAD-like"/>
    <property type="match status" value="1"/>
</dbReference>
<dbReference type="InterPro" id="IPR006439">
    <property type="entry name" value="HAD-SF_hydro_IA"/>
</dbReference>
<accession>A0A4P8XUB1</accession>
<dbReference type="PRINTS" id="PR00413">
    <property type="entry name" value="HADHALOGNASE"/>
</dbReference>
<dbReference type="InterPro" id="IPR023214">
    <property type="entry name" value="HAD_sf"/>
</dbReference>
<dbReference type="Proteomes" id="UP000301475">
    <property type="component" value="Chromosome"/>
</dbReference>
<dbReference type="InterPro" id="IPR023198">
    <property type="entry name" value="PGP-like_dom2"/>
</dbReference>
<proteinExistence type="predicted"/>
<dbReference type="Gene3D" id="1.10.150.240">
    <property type="entry name" value="Putative phosphatase, domain 2"/>
    <property type="match status" value="1"/>
</dbReference>
<dbReference type="InterPro" id="IPR041492">
    <property type="entry name" value="HAD_2"/>
</dbReference>
<protein>
    <submittedName>
        <fullName evidence="1">HAD family phosphatase</fullName>
    </submittedName>
</protein>
<dbReference type="PANTHER" id="PTHR18901">
    <property type="entry name" value="2-DEOXYGLUCOSE-6-PHOSPHATE PHOSPHATASE 2"/>
    <property type="match status" value="1"/>
</dbReference>
<dbReference type="OrthoDB" id="9797743at2"/>
<dbReference type="NCBIfam" id="TIGR01509">
    <property type="entry name" value="HAD-SF-IA-v3"/>
    <property type="match status" value="1"/>
</dbReference>
<organism evidence="1 2">
    <name type="scientific">Ruminococcus bovis</name>
    <dbReference type="NCBI Taxonomy" id="2564099"/>
    <lineage>
        <taxon>Bacteria</taxon>
        <taxon>Bacillati</taxon>
        <taxon>Bacillota</taxon>
        <taxon>Clostridia</taxon>
        <taxon>Eubacteriales</taxon>
        <taxon>Oscillospiraceae</taxon>
        <taxon>Ruminococcus</taxon>
    </lineage>
</organism>
<dbReference type="SFLD" id="SFLDS00003">
    <property type="entry name" value="Haloacid_Dehalogenase"/>
    <property type="match status" value="1"/>
</dbReference>